<feature type="region of interest" description="Disordered" evidence="1">
    <location>
        <begin position="76"/>
        <end position="97"/>
    </location>
</feature>
<name>A0A6P5RTG5_PRUAV</name>
<dbReference type="Pfam" id="PF02992">
    <property type="entry name" value="Transposase_21"/>
    <property type="match status" value="1"/>
</dbReference>
<dbReference type="InterPro" id="IPR025452">
    <property type="entry name" value="DUF4218"/>
</dbReference>
<evidence type="ECO:0000313" key="5">
    <source>
        <dbReference type="RefSeq" id="XP_021804336.1"/>
    </source>
</evidence>
<dbReference type="InterPro" id="IPR029480">
    <property type="entry name" value="Transpos_assoc"/>
</dbReference>
<feature type="domain" description="DUF4218" evidence="2">
    <location>
        <begin position="681"/>
        <end position="743"/>
    </location>
</feature>
<dbReference type="InterPro" id="IPR004242">
    <property type="entry name" value="Transposase_21"/>
</dbReference>
<dbReference type="Pfam" id="PF13963">
    <property type="entry name" value="Transpos_assoc"/>
    <property type="match status" value="1"/>
</dbReference>
<dbReference type="KEGG" id="pavi:110748694"/>
<sequence length="743" mass="85986">MDRSWMLIPNRLDKDYIAGVKSFIDAANKHLNSDNETRCPCRDCQNGRLFSLPVIWRHLITRGISQHYQTWTLHGESVDNESSTEMDDDSESDTEDDNDVDMFGILDDMIGPINMDANVEGGAANSSHANKFNDLFEEAKRELYPGCTTFSPLTFIIRLMHIKVLGRWSNKHFNMLLQFLKCSHPKGAIIPTSLYDAKKMLREVGLGYESIHACVYDCALFWKQNEKLDKCPECNESRYKPSNSKKKLIPQKVLRYFPLKSRLQRLYASRHTAIDMKWHKDKRLNEEGILRHPSDSEQWKDFDIQYPWFAHDSRNVRLGLATDGFNPFGNMSNNYSLWPVILIPYNLPPWKCMKANFSMMTLLIPGPNAPGRNIDVYLRPLVDELKELWEDGVQTFDVSTEASFRMHACVLWTINDFPAYGNLSGWSTKGYLACPVCNADITSDRLIHKICYMGHRRFLPRNHSWRKSLAYNGKTEHRPPPRLFSGDELLKQLDLVKHCKPGKHPANPDLVRKRKPQELNWTKKSIFFELKYWSKLKLRHNIDVMHVEKNICDNIIGTLLNIKGKTKDTDNARRDLKDMNIRPNDHLMPEGNGFRKPHARYTLNVNQRKDFCKFLKSVKFPDGYAANISRNVTISDGKISGLKSHDCHVLLQRLLPVGIRSYLDSDVCTALVELSIFFQRMCAKTLKISDLDQMEKDIVLTLCKLEKIFPPAFFDVMVHLAVHLPREAKLAGPVTYRWMYPIE</sequence>
<keyword evidence="4" id="KW-1185">Reference proteome</keyword>
<accession>A0A6P5RTG5</accession>
<dbReference type="RefSeq" id="XP_021804336.1">
    <property type="nucleotide sequence ID" value="XM_021948644.1"/>
</dbReference>
<dbReference type="Pfam" id="PF13960">
    <property type="entry name" value="DUF4218"/>
    <property type="match status" value="1"/>
</dbReference>
<dbReference type="GeneID" id="110748694"/>
<protein>
    <submittedName>
        <fullName evidence="5">Uncharacterized protein LOC110748694</fullName>
    </submittedName>
</protein>
<dbReference type="PANTHER" id="PTHR10775:SF185">
    <property type="entry name" value="OS08G0208400 PROTEIN"/>
    <property type="match status" value="1"/>
</dbReference>
<evidence type="ECO:0000259" key="2">
    <source>
        <dbReference type="Pfam" id="PF13960"/>
    </source>
</evidence>
<dbReference type="Proteomes" id="UP000515124">
    <property type="component" value="Unplaced"/>
</dbReference>
<evidence type="ECO:0000313" key="4">
    <source>
        <dbReference type="Proteomes" id="UP000515124"/>
    </source>
</evidence>
<evidence type="ECO:0000256" key="1">
    <source>
        <dbReference type="SAM" id="MobiDB-lite"/>
    </source>
</evidence>
<feature type="compositionally biased region" description="Acidic residues" evidence="1">
    <location>
        <begin position="78"/>
        <end position="97"/>
    </location>
</feature>
<feature type="domain" description="Transposase-associated" evidence="3">
    <location>
        <begin position="3"/>
        <end position="76"/>
    </location>
</feature>
<dbReference type="AlphaFoldDB" id="A0A6P5RTG5"/>
<gene>
    <name evidence="5" type="primary">LOC110748694</name>
</gene>
<feature type="non-terminal residue" evidence="5">
    <location>
        <position position="743"/>
    </location>
</feature>
<organism evidence="4 5">
    <name type="scientific">Prunus avium</name>
    <name type="common">Cherry</name>
    <name type="synonym">Cerasus avium</name>
    <dbReference type="NCBI Taxonomy" id="42229"/>
    <lineage>
        <taxon>Eukaryota</taxon>
        <taxon>Viridiplantae</taxon>
        <taxon>Streptophyta</taxon>
        <taxon>Embryophyta</taxon>
        <taxon>Tracheophyta</taxon>
        <taxon>Spermatophyta</taxon>
        <taxon>Magnoliopsida</taxon>
        <taxon>eudicotyledons</taxon>
        <taxon>Gunneridae</taxon>
        <taxon>Pentapetalae</taxon>
        <taxon>rosids</taxon>
        <taxon>fabids</taxon>
        <taxon>Rosales</taxon>
        <taxon>Rosaceae</taxon>
        <taxon>Amygdaloideae</taxon>
        <taxon>Amygdaleae</taxon>
        <taxon>Prunus</taxon>
    </lineage>
</organism>
<reference evidence="5" key="1">
    <citation type="submission" date="2025-08" db="UniProtKB">
        <authorList>
            <consortium name="RefSeq"/>
        </authorList>
    </citation>
    <scope>IDENTIFICATION</scope>
</reference>
<dbReference type="PANTHER" id="PTHR10775">
    <property type="entry name" value="OS08G0208400 PROTEIN"/>
    <property type="match status" value="1"/>
</dbReference>
<evidence type="ECO:0000259" key="3">
    <source>
        <dbReference type="Pfam" id="PF13963"/>
    </source>
</evidence>
<proteinExistence type="predicted"/>